<evidence type="ECO:0000313" key="11">
    <source>
        <dbReference type="EMBL" id="SEP12592.1"/>
    </source>
</evidence>
<evidence type="ECO:0000256" key="3">
    <source>
        <dbReference type="ARBA" id="ARBA00022679"/>
    </source>
</evidence>
<dbReference type="Pfam" id="PF02578">
    <property type="entry name" value="Cu-oxidase_4"/>
    <property type="match status" value="1"/>
</dbReference>
<dbReference type="InterPro" id="IPR011324">
    <property type="entry name" value="Cytotoxic_necrot_fac-like_cat"/>
</dbReference>
<name>A0A1H8VAT9_9GAMM</name>
<dbReference type="InterPro" id="IPR003730">
    <property type="entry name" value="Cu_polyphenol_OxRdtase"/>
</dbReference>
<evidence type="ECO:0000313" key="12">
    <source>
        <dbReference type="Proteomes" id="UP000199657"/>
    </source>
</evidence>
<organism evidence="11 12">
    <name type="scientific">Aquisalimonas asiatica</name>
    <dbReference type="NCBI Taxonomy" id="406100"/>
    <lineage>
        <taxon>Bacteria</taxon>
        <taxon>Pseudomonadati</taxon>
        <taxon>Pseudomonadota</taxon>
        <taxon>Gammaproteobacteria</taxon>
        <taxon>Chromatiales</taxon>
        <taxon>Ectothiorhodospiraceae</taxon>
        <taxon>Aquisalimonas</taxon>
    </lineage>
</organism>
<evidence type="ECO:0000256" key="1">
    <source>
        <dbReference type="ARBA" id="ARBA00000553"/>
    </source>
</evidence>
<gene>
    <name evidence="11" type="ORF">SAMN04488052_11121</name>
</gene>
<evidence type="ECO:0000256" key="4">
    <source>
        <dbReference type="ARBA" id="ARBA00022723"/>
    </source>
</evidence>
<dbReference type="PANTHER" id="PTHR30616:SF2">
    <property type="entry name" value="PURINE NUCLEOSIDE PHOSPHORYLASE LACC1"/>
    <property type="match status" value="1"/>
</dbReference>
<keyword evidence="3" id="KW-0808">Transferase</keyword>
<dbReference type="EMBL" id="FOEG01000011">
    <property type="protein sequence ID" value="SEP12592.1"/>
    <property type="molecule type" value="Genomic_DNA"/>
</dbReference>
<dbReference type="Gene3D" id="3.60.140.10">
    <property type="entry name" value="CNF1/YfiH-like putative cysteine hydrolases"/>
    <property type="match status" value="1"/>
</dbReference>
<dbReference type="CDD" id="cd16833">
    <property type="entry name" value="YfiH"/>
    <property type="match status" value="1"/>
</dbReference>
<dbReference type="GO" id="GO:0017061">
    <property type="term" value="F:S-methyl-5-thioadenosine phosphorylase activity"/>
    <property type="evidence" value="ECO:0007669"/>
    <property type="project" value="UniProtKB-EC"/>
</dbReference>
<comment type="catalytic activity">
    <reaction evidence="7">
        <text>adenosine + H2O + H(+) = inosine + NH4(+)</text>
        <dbReference type="Rhea" id="RHEA:24408"/>
        <dbReference type="ChEBI" id="CHEBI:15377"/>
        <dbReference type="ChEBI" id="CHEBI:15378"/>
        <dbReference type="ChEBI" id="CHEBI:16335"/>
        <dbReference type="ChEBI" id="CHEBI:17596"/>
        <dbReference type="ChEBI" id="CHEBI:28938"/>
        <dbReference type="EC" id="3.5.4.4"/>
    </reaction>
    <physiologicalReaction direction="left-to-right" evidence="7">
        <dbReference type="Rhea" id="RHEA:24409"/>
    </physiologicalReaction>
</comment>
<dbReference type="Proteomes" id="UP000199657">
    <property type="component" value="Unassembled WGS sequence"/>
</dbReference>
<keyword evidence="12" id="KW-1185">Reference proteome</keyword>
<evidence type="ECO:0000256" key="5">
    <source>
        <dbReference type="ARBA" id="ARBA00022801"/>
    </source>
</evidence>
<dbReference type="InterPro" id="IPR038371">
    <property type="entry name" value="Cu_polyphenol_OxRdtase_sf"/>
</dbReference>
<dbReference type="GO" id="GO:0005507">
    <property type="term" value="F:copper ion binding"/>
    <property type="evidence" value="ECO:0007669"/>
    <property type="project" value="TreeGrafter"/>
</dbReference>
<keyword evidence="6" id="KW-0862">Zinc</keyword>
<dbReference type="OrthoDB" id="4279at2"/>
<dbReference type="AlphaFoldDB" id="A0A1H8VAT9"/>
<reference evidence="11 12" key="1">
    <citation type="submission" date="2016-10" db="EMBL/GenBank/DDBJ databases">
        <authorList>
            <person name="de Groot N.N."/>
        </authorList>
    </citation>
    <scope>NUCLEOTIDE SEQUENCE [LARGE SCALE GENOMIC DNA]</scope>
    <source>
        <strain evidence="11 12">CGMCC 1.6291</strain>
    </source>
</reference>
<proteinExistence type="inferred from homology"/>
<evidence type="ECO:0000256" key="9">
    <source>
        <dbReference type="ARBA" id="ARBA00049893"/>
    </source>
</evidence>
<evidence type="ECO:0000256" key="8">
    <source>
        <dbReference type="ARBA" id="ARBA00048968"/>
    </source>
</evidence>
<protein>
    <recommendedName>
        <fullName evidence="10">Purine nucleoside phosphorylase</fullName>
    </recommendedName>
</protein>
<sequence length="245" mass="26628">MNHAWIHPQWPAPTHVRGLSTTRQHGFSEPPYQWLNLGSRTGDDPEAVRLNRSYLQEHAGLPGDVFWLRQVHGTVVVPAHAGGDEPEADAVWTDRPGLPCGVLTADCLPVLLCDRRGTCVAAAHAGWRGLAAGVLEATVSALPAQPSELIAWLGPAIGPGRFEVGDDVREAFLQADPAAADAFTAGRRGHWYADLYRLASARLRALGVQSVHGGGFCTHTDRDRFFSYRRDGETGRMGTVIWLAR</sequence>
<dbReference type="GO" id="GO:0016787">
    <property type="term" value="F:hydrolase activity"/>
    <property type="evidence" value="ECO:0007669"/>
    <property type="project" value="UniProtKB-KW"/>
</dbReference>
<comment type="catalytic activity">
    <reaction evidence="8">
        <text>adenosine + phosphate = alpha-D-ribose 1-phosphate + adenine</text>
        <dbReference type="Rhea" id="RHEA:27642"/>
        <dbReference type="ChEBI" id="CHEBI:16335"/>
        <dbReference type="ChEBI" id="CHEBI:16708"/>
        <dbReference type="ChEBI" id="CHEBI:43474"/>
        <dbReference type="ChEBI" id="CHEBI:57720"/>
        <dbReference type="EC" id="2.4.2.1"/>
    </reaction>
    <physiologicalReaction direction="left-to-right" evidence="8">
        <dbReference type="Rhea" id="RHEA:27643"/>
    </physiologicalReaction>
</comment>
<dbReference type="PANTHER" id="PTHR30616">
    <property type="entry name" value="UNCHARACTERIZED PROTEIN YFIH"/>
    <property type="match status" value="1"/>
</dbReference>
<evidence type="ECO:0000256" key="2">
    <source>
        <dbReference type="ARBA" id="ARBA00007353"/>
    </source>
</evidence>
<dbReference type="RefSeq" id="WP_091645854.1">
    <property type="nucleotide sequence ID" value="NZ_FOEG01000011.1"/>
</dbReference>
<keyword evidence="5" id="KW-0378">Hydrolase</keyword>
<comment type="catalytic activity">
    <reaction evidence="1">
        <text>inosine + phosphate = alpha-D-ribose 1-phosphate + hypoxanthine</text>
        <dbReference type="Rhea" id="RHEA:27646"/>
        <dbReference type="ChEBI" id="CHEBI:17368"/>
        <dbReference type="ChEBI" id="CHEBI:17596"/>
        <dbReference type="ChEBI" id="CHEBI:43474"/>
        <dbReference type="ChEBI" id="CHEBI:57720"/>
        <dbReference type="EC" id="2.4.2.1"/>
    </reaction>
    <physiologicalReaction direction="left-to-right" evidence="1">
        <dbReference type="Rhea" id="RHEA:27647"/>
    </physiologicalReaction>
</comment>
<comment type="similarity">
    <text evidence="2 10">Belongs to the purine nucleoside phosphorylase YfiH/LACC1 family.</text>
</comment>
<evidence type="ECO:0000256" key="7">
    <source>
        <dbReference type="ARBA" id="ARBA00047989"/>
    </source>
</evidence>
<evidence type="ECO:0000256" key="6">
    <source>
        <dbReference type="ARBA" id="ARBA00022833"/>
    </source>
</evidence>
<dbReference type="NCBIfam" id="TIGR00726">
    <property type="entry name" value="peptidoglycan editing factor PgeF"/>
    <property type="match status" value="1"/>
</dbReference>
<keyword evidence="4" id="KW-0479">Metal-binding</keyword>
<comment type="catalytic activity">
    <reaction evidence="9">
        <text>S-methyl-5'-thioadenosine + phosphate = 5-(methylsulfanyl)-alpha-D-ribose 1-phosphate + adenine</text>
        <dbReference type="Rhea" id="RHEA:11852"/>
        <dbReference type="ChEBI" id="CHEBI:16708"/>
        <dbReference type="ChEBI" id="CHEBI:17509"/>
        <dbReference type="ChEBI" id="CHEBI:43474"/>
        <dbReference type="ChEBI" id="CHEBI:58533"/>
        <dbReference type="EC" id="2.4.2.28"/>
    </reaction>
    <physiologicalReaction direction="left-to-right" evidence="9">
        <dbReference type="Rhea" id="RHEA:11853"/>
    </physiologicalReaction>
</comment>
<evidence type="ECO:0000256" key="10">
    <source>
        <dbReference type="RuleBase" id="RU361274"/>
    </source>
</evidence>
<dbReference type="STRING" id="406100.SAMN04488052_11121"/>
<dbReference type="SUPFAM" id="SSF64438">
    <property type="entry name" value="CNF1/YfiH-like putative cysteine hydrolases"/>
    <property type="match status" value="1"/>
</dbReference>
<accession>A0A1H8VAT9</accession>